<evidence type="ECO:0000313" key="1">
    <source>
        <dbReference type="EMBL" id="JAD86011.1"/>
    </source>
</evidence>
<sequence length="83" mass="9549">MKSIGIKSMQVTTISTCSRRLCLNKFVQSFQKRKLSFLVLRKSAILMRVFQEALMRKLQRVLLLPQMLEQAQVQTLMSTATTA</sequence>
<protein>
    <submittedName>
        <fullName evidence="1">Uncharacterized protein</fullName>
    </submittedName>
</protein>
<organism evidence="1">
    <name type="scientific">Arundo donax</name>
    <name type="common">Giant reed</name>
    <name type="synonym">Donax arundinaceus</name>
    <dbReference type="NCBI Taxonomy" id="35708"/>
    <lineage>
        <taxon>Eukaryota</taxon>
        <taxon>Viridiplantae</taxon>
        <taxon>Streptophyta</taxon>
        <taxon>Embryophyta</taxon>
        <taxon>Tracheophyta</taxon>
        <taxon>Spermatophyta</taxon>
        <taxon>Magnoliopsida</taxon>
        <taxon>Liliopsida</taxon>
        <taxon>Poales</taxon>
        <taxon>Poaceae</taxon>
        <taxon>PACMAD clade</taxon>
        <taxon>Arundinoideae</taxon>
        <taxon>Arundineae</taxon>
        <taxon>Arundo</taxon>
    </lineage>
</organism>
<name>A0A0A9DDX2_ARUDO</name>
<dbReference type="AlphaFoldDB" id="A0A0A9DDX2"/>
<reference evidence="1" key="2">
    <citation type="journal article" date="2015" name="Data Brief">
        <title>Shoot transcriptome of the giant reed, Arundo donax.</title>
        <authorList>
            <person name="Barrero R.A."/>
            <person name="Guerrero F.D."/>
            <person name="Moolhuijzen P."/>
            <person name="Goolsby J.A."/>
            <person name="Tidwell J."/>
            <person name="Bellgard S.E."/>
            <person name="Bellgard M.I."/>
        </authorList>
    </citation>
    <scope>NUCLEOTIDE SEQUENCE</scope>
    <source>
        <tissue evidence="1">Shoot tissue taken approximately 20 cm above the soil surface</tissue>
    </source>
</reference>
<dbReference type="EMBL" id="GBRH01211884">
    <property type="protein sequence ID" value="JAD86011.1"/>
    <property type="molecule type" value="Transcribed_RNA"/>
</dbReference>
<proteinExistence type="predicted"/>
<reference evidence="1" key="1">
    <citation type="submission" date="2014-09" db="EMBL/GenBank/DDBJ databases">
        <authorList>
            <person name="Magalhaes I.L.F."/>
            <person name="Oliveira U."/>
            <person name="Santos F.R."/>
            <person name="Vidigal T.H.D.A."/>
            <person name="Brescovit A.D."/>
            <person name="Santos A.J."/>
        </authorList>
    </citation>
    <scope>NUCLEOTIDE SEQUENCE</scope>
    <source>
        <tissue evidence="1">Shoot tissue taken approximately 20 cm above the soil surface</tissue>
    </source>
</reference>
<accession>A0A0A9DDX2</accession>